<comment type="caution">
    <text evidence="12">Lacks conserved residue(s) required for the propagation of feature annotation.</text>
</comment>
<dbReference type="PROSITE" id="PS50880">
    <property type="entry name" value="TOPRIM"/>
    <property type="match status" value="1"/>
</dbReference>
<evidence type="ECO:0000256" key="3">
    <source>
        <dbReference type="ARBA" id="ARBA00022679"/>
    </source>
</evidence>
<keyword evidence="7" id="KW-0863">Zinc-finger</keyword>
<dbReference type="PANTHER" id="PTHR30313">
    <property type="entry name" value="DNA PRIMASE"/>
    <property type="match status" value="1"/>
</dbReference>
<evidence type="ECO:0000256" key="6">
    <source>
        <dbReference type="ARBA" id="ARBA00022723"/>
    </source>
</evidence>
<evidence type="ECO:0000259" key="14">
    <source>
        <dbReference type="PROSITE" id="PS50880"/>
    </source>
</evidence>
<evidence type="ECO:0000256" key="13">
    <source>
        <dbReference type="PIRNR" id="PIRNR002811"/>
    </source>
</evidence>
<sequence length="657" mass="75711">MISKTTIDQVYETARLEEVIGDFVQLKKSGSNFKGLSPFTDERTPSFMVSPVKQIWKDFSSGKGGNVVAFLMEHEHFTYPEAIRYLAKKYNIEIEETERTDEEKEQANERESMYLVSEFAQKYFVETLWETEPGKAIGLTYFKERGFSDATIKKFGLGYSLDQWEAFTKAALEKSYQLEFLDKTGLTIVKEQTDGTSKKFDRFKGRVMFPIHSMSGRVLGFGGRILTNDKKAAKYLNSPESEIYHKSKVLYGIYFAKQAIAKEDNCYLVEGYTDVIQMHQKGVENVVSSSGTSLTPEQIRLINRLTKNITVLFDGDAAGLRASLRGIDLILEQGMNVKVCTFPEGEDPDSFAKNNTYEDLALYLEENAKDFIQFKTSLLAQEAANDPIKRADTIRDIVNSISKIPDRIKKEVYIQECAKLLQISEEVLYNTLAQIDKKDRVEAGKKLKQEQKAFEVVKNEPVVEKVDVLYELERKIIEMLLLYGDQKQEFEDLVLKENEEGELALEPEVVEAKVYQKVYLDLQEDEIEMTNDHFRNIYYMLIGDLNEKEEFTVNGFLSGLDQEMVSEVSSILMENERYMLHDWERKDIYPKEREKGVAQLVGETILTLRCNLIRARIQELQSQTEGRKEDNSEVLEEIMNYLRLNKLLNAKLNRVLS</sequence>
<dbReference type="SMART" id="SM00400">
    <property type="entry name" value="ZnF_CHCC"/>
    <property type="match status" value="1"/>
</dbReference>
<reference evidence="15 16" key="1">
    <citation type="submission" date="2019-02" db="EMBL/GenBank/DDBJ databases">
        <title>Draft genome sequence of Muricauda sp. 176CP4-71.</title>
        <authorList>
            <person name="Park J.-S."/>
        </authorList>
    </citation>
    <scope>NUCLEOTIDE SEQUENCE [LARGE SCALE GENOMIC DNA]</scope>
    <source>
        <strain evidence="15 16">176CP4-71</strain>
    </source>
</reference>
<dbReference type="InterPro" id="IPR006171">
    <property type="entry name" value="TOPRIM_dom"/>
</dbReference>
<dbReference type="NCBIfam" id="TIGR01391">
    <property type="entry name" value="dnaG"/>
    <property type="match status" value="1"/>
</dbReference>
<evidence type="ECO:0000256" key="10">
    <source>
        <dbReference type="ARBA" id="ARBA00023125"/>
    </source>
</evidence>
<dbReference type="PANTHER" id="PTHR30313:SF2">
    <property type="entry name" value="DNA PRIMASE"/>
    <property type="match status" value="1"/>
</dbReference>
<dbReference type="InterPro" id="IPR030846">
    <property type="entry name" value="DnaG_bac"/>
</dbReference>
<keyword evidence="3 12" id="KW-0808">Transferase</keyword>
<protein>
    <recommendedName>
        <fullName evidence="12 13">DNA primase</fullName>
        <ecNumber evidence="12">2.7.7.101</ecNumber>
    </recommendedName>
</protein>
<gene>
    <name evidence="12" type="primary">dnaG</name>
    <name evidence="15" type="ORF">EW142_09300</name>
</gene>
<dbReference type="GO" id="GO:0000428">
    <property type="term" value="C:DNA-directed RNA polymerase complex"/>
    <property type="evidence" value="ECO:0007669"/>
    <property type="project" value="UniProtKB-KW"/>
</dbReference>
<dbReference type="Pfam" id="PF01807">
    <property type="entry name" value="Zn_ribbon_DnaG"/>
    <property type="match status" value="1"/>
</dbReference>
<evidence type="ECO:0000256" key="1">
    <source>
        <dbReference type="ARBA" id="ARBA00022478"/>
    </source>
</evidence>
<dbReference type="Gene3D" id="3.40.1360.10">
    <property type="match status" value="1"/>
</dbReference>
<dbReference type="InterPro" id="IPR002694">
    <property type="entry name" value="Znf_CHC2"/>
</dbReference>
<evidence type="ECO:0000256" key="8">
    <source>
        <dbReference type="ARBA" id="ARBA00022833"/>
    </source>
</evidence>
<dbReference type="GO" id="GO:0003677">
    <property type="term" value="F:DNA binding"/>
    <property type="evidence" value="ECO:0007669"/>
    <property type="project" value="UniProtKB-KW"/>
</dbReference>
<keyword evidence="10 12" id="KW-0238">DNA-binding</keyword>
<keyword evidence="1 12" id="KW-0240">DNA-directed RNA polymerase</keyword>
<dbReference type="EMBL" id="SGIU01000002">
    <property type="protein sequence ID" value="TAI46887.1"/>
    <property type="molecule type" value="Genomic_DNA"/>
</dbReference>
<comment type="function">
    <text evidence="12 13">RNA polymerase that catalyzes the synthesis of short RNA molecules used as primers for DNA polymerase during DNA replication.</text>
</comment>
<dbReference type="FunFam" id="3.90.580.10:FF:000001">
    <property type="entry name" value="DNA primase"/>
    <property type="match status" value="1"/>
</dbReference>
<dbReference type="Proteomes" id="UP000291981">
    <property type="component" value="Unassembled WGS sequence"/>
</dbReference>
<keyword evidence="16" id="KW-1185">Reference proteome</keyword>
<comment type="cofactor">
    <cofactor evidence="13">
        <name>Zn(2+)</name>
        <dbReference type="ChEBI" id="CHEBI:29105"/>
    </cofactor>
    <text evidence="13">Binds 1 zinc ion per monomer.</text>
</comment>
<comment type="catalytic activity">
    <reaction evidence="12">
        <text>ssDNA + n NTP = ssDNA/pppN(pN)n-1 hybrid + (n-1) diphosphate.</text>
        <dbReference type="EC" id="2.7.7.101"/>
    </reaction>
</comment>
<evidence type="ECO:0000256" key="7">
    <source>
        <dbReference type="ARBA" id="ARBA00022771"/>
    </source>
</evidence>
<dbReference type="EC" id="2.7.7.101" evidence="12"/>
<dbReference type="SUPFAM" id="SSF56731">
    <property type="entry name" value="DNA primase core"/>
    <property type="match status" value="1"/>
</dbReference>
<dbReference type="GO" id="GO:0003899">
    <property type="term" value="F:DNA-directed RNA polymerase activity"/>
    <property type="evidence" value="ECO:0007669"/>
    <property type="project" value="UniProtKB-UniRule"/>
</dbReference>
<proteinExistence type="inferred from homology"/>
<dbReference type="Pfam" id="PF08275">
    <property type="entry name" value="DNAG_N"/>
    <property type="match status" value="1"/>
</dbReference>
<dbReference type="Gene3D" id="3.90.580.10">
    <property type="entry name" value="Zinc finger, CHC2-type domain"/>
    <property type="match status" value="1"/>
</dbReference>
<evidence type="ECO:0000256" key="4">
    <source>
        <dbReference type="ARBA" id="ARBA00022695"/>
    </source>
</evidence>
<dbReference type="Pfam" id="PF10410">
    <property type="entry name" value="DnaB_bind"/>
    <property type="match status" value="1"/>
</dbReference>
<dbReference type="PIRSF" id="PIRSF002811">
    <property type="entry name" value="DnaG"/>
    <property type="match status" value="1"/>
</dbReference>
<dbReference type="CDD" id="cd03364">
    <property type="entry name" value="TOPRIM_DnaG_primases"/>
    <property type="match status" value="1"/>
</dbReference>
<comment type="subunit">
    <text evidence="12">Monomer. Interacts with DnaB.</text>
</comment>
<keyword evidence="5 12" id="KW-0235">DNA replication</keyword>
<dbReference type="InterPro" id="IPR034151">
    <property type="entry name" value="TOPRIM_DnaG_bac"/>
</dbReference>
<keyword evidence="6 13" id="KW-0479">Metal-binding</keyword>
<dbReference type="Pfam" id="PF13155">
    <property type="entry name" value="Toprim_2"/>
    <property type="match status" value="1"/>
</dbReference>
<dbReference type="GO" id="GO:0005737">
    <property type="term" value="C:cytoplasm"/>
    <property type="evidence" value="ECO:0007669"/>
    <property type="project" value="TreeGrafter"/>
</dbReference>
<name>A0A4Q8QBV6_9FLAO</name>
<evidence type="ECO:0000256" key="12">
    <source>
        <dbReference type="HAMAP-Rule" id="MF_00974"/>
    </source>
</evidence>
<dbReference type="GO" id="GO:0006269">
    <property type="term" value="P:DNA replication, synthesis of primer"/>
    <property type="evidence" value="ECO:0007669"/>
    <property type="project" value="UniProtKB-UniRule"/>
</dbReference>
<evidence type="ECO:0000256" key="9">
    <source>
        <dbReference type="ARBA" id="ARBA00022842"/>
    </source>
</evidence>
<comment type="similarity">
    <text evidence="12 13">Belongs to the DnaG primase family.</text>
</comment>
<dbReference type="SUPFAM" id="SSF57783">
    <property type="entry name" value="Zinc beta-ribbon"/>
    <property type="match status" value="1"/>
</dbReference>
<dbReference type="GO" id="GO:0008270">
    <property type="term" value="F:zinc ion binding"/>
    <property type="evidence" value="ECO:0007669"/>
    <property type="project" value="UniProtKB-KW"/>
</dbReference>
<evidence type="ECO:0000256" key="5">
    <source>
        <dbReference type="ARBA" id="ARBA00022705"/>
    </source>
</evidence>
<keyword evidence="11 12" id="KW-0804">Transcription</keyword>
<dbReference type="RefSeq" id="WP_130613106.1">
    <property type="nucleotide sequence ID" value="NZ_SGIU01000002.1"/>
</dbReference>
<evidence type="ECO:0000313" key="15">
    <source>
        <dbReference type="EMBL" id="TAI46887.1"/>
    </source>
</evidence>
<dbReference type="InterPro" id="IPR019475">
    <property type="entry name" value="DNA_primase_DnaB-bd"/>
</dbReference>
<keyword evidence="4 12" id="KW-0548">Nucleotidyltransferase</keyword>
<keyword evidence="2 12" id="KW-0639">Primosome</keyword>
<dbReference type="InterPro" id="IPR050219">
    <property type="entry name" value="DnaG_primase"/>
</dbReference>
<feature type="domain" description="Toprim" evidence="14">
    <location>
        <begin position="264"/>
        <end position="345"/>
    </location>
</feature>
<dbReference type="InterPro" id="IPR037068">
    <property type="entry name" value="DNA_primase_core_N_sf"/>
</dbReference>
<evidence type="ECO:0000256" key="2">
    <source>
        <dbReference type="ARBA" id="ARBA00022515"/>
    </source>
</evidence>
<evidence type="ECO:0000256" key="11">
    <source>
        <dbReference type="ARBA" id="ARBA00023163"/>
    </source>
</evidence>
<dbReference type="HAMAP" id="MF_00974">
    <property type="entry name" value="DNA_primase_DnaG"/>
    <property type="match status" value="1"/>
</dbReference>
<dbReference type="GO" id="GO:1990077">
    <property type="term" value="C:primosome complex"/>
    <property type="evidence" value="ECO:0007669"/>
    <property type="project" value="UniProtKB-KW"/>
</dbReference>
<dbReference type="InterPro" id="IPR036977">
    <property type="entry name" value="DNA_primase_Znf_CHC2"/>
</dbReference>
<evidence type="ECO:0000313" key="16">
    <source>
        <dbReference type="Proteomes" id="UP000291981"/>
    </source>
</evidence>
<organism evidence="15 16">
    <name type="scientific">Flagellimonas allohymeniacidonis</name>
    <dbReference type="NCBI Taxonomy" id="2517819"/>
    <lineage>
        <taxon>Bacteria</taxon>
        <taxon>Pseudomonadati</taxon>
        <taxon>Bacteroidota</taxon>
        <taxon>Flavobacteriia</taxon>
        <taxon>Flavobacteriales</taxon>
        <taxon>Flavobacteriaceae</taxon>
        <taxon>Flagellimonas</taxon>
    </lineage>
</organism>
<keyword evidence="9" id="KW-0460">Magnesium</keyword>
<accession>A0A4Q8QBV6</accession>
<dbReference type="InterPro" id="IPR013264">
    <property type="entry name" value="DNAG_N"/>
</dbReference>
<keyword evidence="8 13" id="KW-0862">Zinc</keyword>
<dbReference type="Gene3D" id="3.90.980.10">
    <property type="entry name" value="DNA primase, catalytic core, N-terminal domain"/>
    <property type="match status" value="1"/>
</dbReference>
<dbReference type="SMART" id="SM00493">
    <property type="entry name" value="TOPRIM"/>
    <property type="match status" value="1"/>
</dbReference>
<comment type="caution">
    <text evidence="15">The sequence shown here is derived from an EMBL/GenBank/DDBJ whole genome shotgun (WGS) entry which is preliminary data.</text>
</comment>
<dbReference type="OrthoDB" id="9803773at2"/>
<dbReference type="InterPro" id="IPR006295">
    <property type="entry name" value="DNA_primase_DnaG"/>
</dbReference>
<dbReference type="AlphaFoldDB" id="A0A4Q8QBV6"/>